<dbReference type="InterPro" id="IPR000888">
    <property type="entry name" value="RmlC-like"/>
</dbReference>
<dbReference type="CDD" id="cd00438">
    <property type="entry name" value="cupin_RmlC"/>
    <property type="match status" value="1"/>
</dbReference>
<dbReference type="EMBL" id="DYXT01000032">
    <property type="protein sequence ID" value="HJE39366.1"/>
    <property type="molecule type" value="Genomic_DNA"/>
</dbReference>
<dbReference type="NCBIfam" id="TIGR01221">
    <property type="entry name" value="rmlC"/>
    <property type="match status" value="1"/>
</dbReference>
<evidence type="ECO:0000256" key="1">
    <source>
        <dbReference type="ARBA" id="ARBA00001298"/>
    </source>
</evidence>
<evidence type="ECO:0000256" key="7">
    <source>
        <dbReference type="RuleBase" id="RU364069"/>
    </source>
</evidence>
<reference evidence="8" key="1">
    <citation type="journal article" date="2021" name="PeerJ">
        <title>Extensive microbial diversity within the chicken gut microbiome revealed by metagenomics and culture.</title>
        <authorList>
            <person name="Gilroy R."/>
            <person name="Ravi A."/>
            <person name="Getino M."/>
            <person name="Pursley I."/>
            <person name="Horton D.L."/>
            <person name="Alikhan N.F."/>
            <person name="Baker D."/>
            <person name="Gharbi K."/>
            <person name="Hall N."/>
            <person name="Watson M."/>
            <person name="Adriaenssens E.M."/>
            <person name="Foster-Nyarko E."/>
            <person name="Jarju S."/>
            <person name="Secka A."/>
            <person name="Antonio M."/>
            <person name="Oren A."/>
            <person name="Chaudhuri R.R."/>
            <person name="La Ragione R."/>
            <person name="Hildebrand F."/>
            <person name="Pallen M.J."/>
        </authorList>
    </citation>
    <scope>NUCLEOTIDE SEQUENCE</scope>
    <source>
        <strain evidence="8">4100</strain>
    </source>
</reference>
<comment type="function">
    <text evidence="2 7">Catalyzes the epimerization of the C3' and C5'positions of dTDP-6-deoxy-D-xylo-4-hexulose, forming dTDP-6-deoxy-L-lyxo-4-hexulose.</text>
</comment>
<evidence type="ECO:0000256" key="2">
    <source>
        <dbReference type="ARBA" id="ARBA00001997"/>
    </source>
</evidence>
<comment type="subunit">
    <text evidence="7">Homodimer.</text>
</comment>
<accession>A0A921E9Q5</accession>
<dbReference type="GO" id="GO:0019305">
    <property type="term" value="P:dTDP-rhamnose biosynthetic process"/>
    <property type="evidence" value="ECO:0007669"/>
    <property type="project" value="UniProtKB-UniRule"/>
</dbReference>
<dbReference type="InterPro" id="IPR014710">
    <property type="entry name" value="RmlC-like_jellyroll"/>
</dbReference>
<comment type="caution">
    <text evidence="8">The sequence shown here is derived from an EMBL/GenBank/DDBJ whole genome shotgun (WGS) entry which is preliminary data.</text>
</comment>
<dbReference type="GO" id="GO:0005829">
    <property type="term" value="C:cytosol"/>
    <property type="evidence" value="ECO:0007669"/>
    <property type="project" value="TreeGrafter"/>
</dbReference>
<dbReference type="GO" id="GO:0000271">
    <property type="term" value="P:polysaccharide biosynthetic process"/>
    <property type="evidence" value="ECO:0007669"/>
    <property type="project" value="TreeGrafter"/>
</dbReference>
<comment type="pathway">
    <text evidence="7">Carbohydrate biosynthesis; dTDP-L-rhamnose biosynthesis.</text>
</comment>
<dbReference type="Gene3D" id="2.60.120.10">
    <property type="entry name" value="Jelly Rolls"/>
    <property type="match status" value="1"/>
</dbReference>
<dbReference type="EC" id="5.1.3.13" evidence="3 7"/>
<feature type="active site" description="Proton donor" evidence="5">
    <location>
        <position position="131"/>
    </location>
</feature>
<evidence type="ECO:0000256" key="5">
    <source>
        <dbReference type="PIRSR" id="PIRSR600888-1"/>
    </source>
</evidence>
<feature type="site" description="Participates in a stacking interaction with the thymidine ring of dTDP-4-oxo-6-deoxyglucose" evidence="6">
    <location>
        <position position="137"/>
    </location>
</feature>
<evidence type="ECO:0000313" key="8">
    <source>
        <dbReference type="EMBL" id="HJE39366.1"/>
    </source>
</evidence>
<comment type="similarity">
    <text evidence="7">Belongs to the dTDP-4-dehydrorhamnose 3,5-epimerase family.</text>
</comment>
<dbReference type="InterPro" id="IPR011051">
    <property type="entry name" value="RmlC_Cupin_sf"/>
</dbReference>
<keyword evidence="7 8" id="KW-0413">Isomerase</keyword>
<organism evidence="8 9">
    <name type="scientific">Candidatus Amulumruptor caecigallinarius</name>
    <dbReference type="NCBI Taxonomy" id="2109911"/>
    <lineage>
        <taxon>Bacteria</taxon>
        <taxon>Pseudomonadati</taxon>
        <taxon>Bacteroidota</taxon>
        <taxon>Bacteroidia</taxon>
        <taxon>Bacteroidales</taxon>
        <taxon>Muribaculaceae</taxon>
        <taxon>Candidatus Amulumruptor</taxon>
    </lineage>
</organism>
<dbReference type="Proteomes" id="UP000711407">
    <property type="component" value="Unassembled WGS sequence"/>
</dbReference>
<dbReference type="SUPFAM" id="SSF51182">
    <property type="entry name" value="RmlC-like cupins"/>
    <property type="match status" value="1"/>
</dbReference>
<dbReference type="Pfam" id="PF00908">
    <property type="entry name" value="dTDP_sugar_isom"/>
    <property type="match status" value="1"/>
</dbReference>
<reference evidence="8" key="2">
    <citation type="submission" date="2021-09" db="EMBL/GenBank/DDBJ databases">
        <authorList>
            <person name="Gilroy R."/>
        </authorList>
    </citation>
    <scope>NUCLEOTIDE SEQUENCE</scope>
    <source>
        <strain evidence="8">4100</strain>
    </source>
</reference>
<dbReference type="GO" id="GO:0008830">
    <property type="term" value="F:dTDP-4-dehydrorhamnose 3,5-epimerase activity"/>
    <property type="evidence" value="ECO:0007669"/>
    <property type="project" value="UniProtKB-UniRule"/>
</dbReference>
<gene>
    <name evidence="8" type="primary">rfbC</name>
    <name evidence="8" type="ORF">K8V47_06380</name>
</gene>
<evidence type="ECO:0000256" key="3">
    <source>
        <dbReference type="ARBA" id="ARBA00012098"/>
    </source>
</evidence>
<protein>
    <recommendedName>
        <fullName evidence="4 7">dTDP-4-dehydrorhamnose 3,5-epimerase</fullName>
        <ecNumber evidence="3 7">5.1.3.13</ecNumber>
    </recommendedName>
    <alternativeName>
        <fullName evidence="7">Thymidine diphospho-4-keto-rhamnose 3,5-epimerase</fullName>
    </alternativeName>
</protein>
<sequence>MNFIETEIKGVWIVEPKRFGDARGYFMESFKLEEFRKHVGDIHFVQDNESMSTRGVLRGLHFQKGEFSQAKLVRVSRGAVLDVAVDLRGGSPTYGKYVAVELSQDNARQLFIPRGMAHGFLVLSDEAQFQYKVDNVYAPQSEATLRFDDETVGVNWPIPREEMLLSPKDLKGLSLGEVTPF</sequence>
<dbReference type="AlphaFoldDB" id="A0A921E9Q5"/>
<name>A0A921E9Q5_9BACT</name>
<evidence type="ECO:0000256" key="6">
    <source>
        <dbReference type="PIRSR" id="PIRSR600888-3"/>
    </source>
</evidence>
<evidence type="ECO:0000256" key="4">
    <source>
        <dbReference type="ARBA" id="ARBA00019595"/>
    </source>
</evidence>
<feature type="active site" description="Proton acceptor" evidence="5">
    <location>
        <position position="61"/>
    </location>
</feature>
<proteinExistence type="inferred from homology"/>
<dbReference type="PANTHER" id="PTHR21047">
    <property type="entry name" value="DTDP-6-DEOXY-D-GLUCOSE-3,5 EPIMERASE"/>
    <property type="match status" value="1"/>
</dbReference>
<dbReference type="PANTHER" id="PTHR21047:SF2">
    <property type="entry name" value="THYMIDINE DIPHOSPHO-4-KETO-RHAMNOSE 3,5-EPIMERASE"/>
    <property type="match status" value="1"/>
</dbReference>
<evidence type="ECO:0000313" key="9">
    <source>
        <dbReference type="Proteomes" id="UP000711407"/>
    </source>
</evidence>
<comment type="catalytic activity">
    <reaction evidence="1 7">
        <text>dTDP-4-dehydro-6-deoxy-alpha-D-glucose = dTDP-4-dehydro-beta-L-rhamnose</text>
        <dbReference type="Rhea" id="RHEA:16969"/>
        <dbReference type="ChEBI" id="CHEBI:57649"/>
        <dbReference type="ChEBI" id="CHEBI:62830"/>
        <dbReference type="EC" id="5.1.3.13"/>
    </reaction>
</comment>